<feature type="domain" description="Fe2OG dioxygenase" evidence="7">
    <location>
        <begin position="168"/>
        <end position="273"/>
    </location>
</feature>
<keyword evidence="2" id="KW-0479">Metal-binding</keyword>
<dbReference type="InterPro" id="IPR006620">
    <property type="entry name" value="Pro_4_hyd_alph"/>
</dbReference>
<reference evidence="8 9" key="1">
    <citation type="journal article" date="2010" name="Int. J. Syst. Evol. Microbiol.">
        <title>Bacillus horneckiae sp. nov., isolated from a spacecraft-assembly clean room.</title>
        <authorList>
            <person name="Vaishampayan P."/>
            <person name="Probst A."/>
            <person name="Krishnamurthi S."/>
            <person name="Ghosh S."/>
            <person name="Osman S."/>
            <person name="McDowall A."/>
            <person name="Ruckmani A."/>
            <person name="Mayilraj S."/>
            <person name="Venkateswaran K."/>
        </authorList>
    </citation>
    <scope>NUCLEOTIDE SEQUENCE [LARGE SCALE GENOMIC DNA]</scope>
    <source>
        <strain evidence="9">1PO1SC</strain>
    </source>
</reference>
<organism evidence="8 9">
    <name type="scientific">Cytobacillus horneckiae</name>
    <dbReference type="NCBI Taxonomy" id="549687"/>
    <lineage>
        <taxon>Bacteria</taxon>
        <taxon>Bacillati</taxon>
        <taxon>Bacillota</taxon>
        <taxon>Bacilli</taxon>
        <taxon>Bacillales</taxon>
        <taxon>Bacillaceae</taxon>
        <taxon>Cytobacillus</taxon>
    </lineage>
</organism>
<dbReference type="AlphaFoldDB" id="A0A2N0ZDZ3"/>
<dbReference type="InterPro" id="IPR044862">
    <property type="entry name" value="Pro_4_hyd_alph_FE2OG_OXY"/>
</dbReference>
<evidence type="ECO:0000256" key="1">
    <source>
        <dbReference type="ARBA" id="ARBA00001961"/>
    </source>
</evidence>
<proteinExistence type="predicted"/>
<evidence type="ECO:0000256" key="3">
    <source>
        <dbReference type="ARBA" id="ARBA00022896"/>
    </source>
</evidence>
<comment type="cofactor">
    <cofactor evidence="1">
        <name>L-ascorbate</name>
        <dbReference type="ChEBI" id="CHEBI:38290"/>
    </cofactor>
</comment>
<keyword evidence="4 8" id="KW-0223">Dioxygenase</keyword>
<evidence type="ECO:0000256" key="2">
    <source>
        <dbReference type="ARBA" id="ARBA00022723"/>
    </source>
</evidence>
<keyword evidence="5" id="KW-0560">Oxidoreductase</keyword>
<evidence type="ECO:0000313" key="9">
    <source>
        <dbReference type="Proteomes" id="UP000233343"/>
    </source>
</evidence>
<keyword evidence="3" id="KW-0847">Vitamin C</keyword>
<dbReference type="EMBL" id="PISD01000037">
    <property type="protein sequence ID" value="PKG27726.1"/>
    <property type="molecule type" value="Genomic_DNA"/>
</dbReference>
<gene>
    <name evidence="8" type="ORF">CWS20_17410</name>
</gene>
<dbReference type="InterPro" id="IPR045054">
    <property type="entry name" value="P4HA-like"/>
</dbReference>
<name>A0A2N0ZDZ3_9BACI</name>
<keyword evidence="6" id="KW-0408">Iron</keyword>
<evidence type="ECO:0000256" key="4">
    <source>
        <dbReference type="ARBA" id="ARBA00022964"/>
    </source>
</evidence>
<dbReference type="Proteomes" id="UP000233343">
    <property type="component" value="Unassembled WGS sequence"/>
</dbReference>
<comment type="caution">
    <text evidence="8">The sequence shown here is derived from an EMBL/GenBank/DDBJ whole genome shotgun (WGS) entry which is preliminary data.</text>
</comment>
<dbReference type="GO" id="GO:0004656">
    <property type="term" value="F:procollagen-proline 4-dioxygenase activity"/>
    <property type="evidence" value="ECO:0007669"/>
    <property type="project" value="TreeGrafter"/>
</dbReference>
<dbReference type="PANTHER" id="PTHR10869">
    <property type="entry name" value="PROLYL 4-HYDROXYLASE ALPHA SUBUNIT"/>
    <property type="match status" value="1"/>
</dbReference>
<protein>
    <submittedName>
        <fullName evidence="8">2-oxoglutarate-dependent dioxygenase</fullName>
    </submittedName>
</protein>
<dbReference type="GO" id="GO:0005506">
    <property type="term" value="F:iron ion binding"/>
    <property type="evidence" value="ECO:0007669"/>
    <property type="project" value="InterPro"/>
</dbReference>
<dbReference type="GO" id="GO:0031418">
    <property type="term" value="F:L-ascorbic acid binding"/>
    <property type="evidence" value="ECO:0007669"/>
    <property type="project" value="UniProtKB-KW"/>
</dbReference>
<dbReference type="SMART" id="SM00702">
    <property type="entry name" value="P4Hc"/>
    <property type="match status" value="1"/>
</dbReference>
<evidence type="ECO:0000313" key="8">
    <source>
        <dbReference type="EMBL" id="PKG27726.1"/>
    </source>
</evidence>
<evidence type="ECO:0000259" key="7">
    <source>
        <dbReference type="PROSITE" id="PS51471"/>
    </source>
</evidence>
<dbReference type="PROSITE" id="PS51471">
    <property type="entry name" value="FE2OG_OXY"/>
    <property type="match status" value="1"/>
</dbReference>
<accession>A0A2N0ZDZ3</accession>
<evidence type="ECO:0000256" key="6">
    <source>
        <dbReference type="ARBA" id="ARBA00023004"/>
    </source>
</evidence>
<sequence>MNKINTISNDLNDWIITALKTGASPLAIASGLIKKGFDPKFAYETLFEIVGSGNVKSVRSSYQYEKVPLLKEQNMIHTSDQTVYIRSKIVKPVIIQMENVLTDEECDLLIEWAGERLQPSTVIDANSGAEKAAAGRTSKGMYFNLRENQVISRIEKRIAEITSYPVENGEGLQVLKYKVGEEYKAHFDFFPEKKVNQTKGGQRVATMLLYLNNVESGGETIFPKTNLTVVPKKGSAVFFHYGNSLGEVDRMSLHSSIPVKAGEKWVATKWIRQKNIYQL</sequence>
<evidence type="ECO:0000256" key="5">
    <source>
        <dbReference type="ARBA" id="ARBA00023002"/>
    </source>
</evidence>
<dbReference type="Pfam" id="PF13640">
    <property type="entry name" value="2OG-FeII_Oxy_3"/>
    <property type="match status" value="1"/>
</dbReference>
<dbReference type="InterPro" id="IPR005123">
    <property type="entry name" value="Oxoglu/Fe-dep_dioxygenase_dom"/>
</dbReference>
<dbReference type="RefSeq" id="WP_066198433.1">
    <property type="nucleotide sequence ID" value="NZ_JAMAUX010000002.1"/>
</dbReference>
<dbReference type="Gene3D" id="2.60.120.620">
    <property type="entry name" value="q2cbj1_9rhob like domain"/>
    <property type="match status" value="1"/>
</dbReference>
<dbReference type="PANTHER" id="PTHR10869:SF246">
    <property type="entry name" value="TRANSMEMBRANE PROLYL 4-HYDROXYLASE"/>
    <property type="match status" value="1"/>
</dbReference>
<keyword evidence="9" id="KW-1185">Reference proteome</keyword>